<dbReference type="PANTHER" id="PTHR31780:SF10">
    <property type="entry name" value="LD36051P"/>
    <property type="match status" value="1"/>
</dbReference>
<feature type="compositionally biased region" description="Low complexity" evidence="1">
    <location>
        <begin position="2033"/>
        <end position="2048"/>
    </location>
</feature>
<feature type="compositionally biased region" description="Basic and acidic residues" evidence="1">
    <location>
        <begin position="214"/>
        <end position="231"/>
    </location>
</feature>
<feature type="compositionally biased region" description="Basic and acidic residues" evidence="1">
    <location>
        <begin position="1220"/>
        <end position="1243"/>
    </location>
</feature>
<feature type="compositionally biased region" description="Polar residues" evidence="1">
    <location>
        <begin position="1594"/>
        <end position="1616"/>
    </location>
</feature>
<feature type="compositionally biased region" description="Basic and acidic residues" evidence="1">
    <location>
        <begin position="910"/>
        <end position="923"/>
    </location>
</feature>
<feature type="compositionally biased region" description="Low complexity" evidence="1">
    <location>
        <begin position="234"/>
        <end position="243"/>
    </location>
</feature>
<accession>D8R9R9</accession>
<feature type="compositionally biased region" description="Low complexity" evidence="1">
    <location>
        <begin position="167"/>
        <end position="176"/>
    </location>
</feature>
<feature type="compositionally biased region" description="Polar residues" evidence="1">
    <location>
        <begin position="635"/>
        <end position="651"/>
    </location>
</feature>
<dbReference type="Proteomes" id="UP000001514">
    <property type="component" value="Unassembled WGS sequence"/>
</dbReference>
<feature type="compositionally biased region" description="Low complexity" evidence="1">
    <location>
        <begin position="2061"/>
        <end position="2074"/>
    </location>
</feature>
<dbReference type="eggNOG" id="ENOG502QTZX">
    <property type="taxonomic scope" value="Eukaryota"/>
</dbReference>
<feature type="region of interest" description="Disordered" evidence="1">
    <location>
        <begin position="1455"/>
        <end position="1483"/>
    </location>
</feature>
<feature type="compositionally biased region" description="Polar residues" evidence="1">
    <location>
        <begin position="1455"/>
        <end position="1468"/>
    </location>
</feature>
<dbReference type="EMBL" id="GL377574">
    <property type="protein sequence ID" value="EFJ31201.1"/>
    <property type="molecule type" value="Genomic_DNA"/>
</dbReference>
<feature type="compositionally biased region" description="Gly residues" evidence="1">
    <location>
        <begin position="1772"/>
        <end position="1785"/>
    </location>
</feature>
<name>D8R9R9_SELML</name>
<dbReference type="InterPro" id="IPR051195">
    <property type="entry name" value="Fungal_stress_NST1"/>
</dbReference>
<feature type="compositionally biased region" description="Basic and acidic residues" evidence="1">
    <location>
        <begin position="1305"/>
        <end position="1319"/>
    </location>
</feature>
<proteinExistence type="predicted"/>
<dbReference type="OMA" id="HYGNEQY"/>
<feature type="region of interest" description="Disordered" evidence="1">
    <location>
        <begin position="1367"/>
        <end position="1392"/>
    </location>
</feature>
<feature type="compositionally biased region" description="Basic and acidic residues" evidence="1">
    <location>
        <begin position="625"/>
        <end position="634"/>
    </location>
</feature>
<dbReference type="STRING" id="88036.D8R9R9"/>
<feature type="compositionally biased region" description="Basic and acidic residues" evidence="1">
    <location>
        <begin position="722"/>
        <end position="731"/>
    </location>
</feature>
<feature type="compositionally biased region" description="Basic and acidic residues" evidence="1">
    <location>
        <begin position="754"/>
        <end position="770"/>
    </location>
</feature>
<feature type="region of interest" description="Disordered" evidence="1">
    <location>
        <begin position="1668"/>
        <end position="1691"/>
    </location>
</feature>
<feature type="region of interest" description="Disordered" evidence="1">
    <location>
        <begin position="1960"/>
        <end position="1991"/>
    </location>
</feature>
<evidence type="ECO:0000256" key="1">
    <source>
        <dbReference type="SAM" id="MobiDB-lite"/>
    </source>
</evidence>
<feature type="compositionally biased region" description="Low complexity" evidence="1">
    <location>
        <begin position="59"/>
        <end position="70"/>
    </location>
</feature>
<sequence length="2116" mass="229265">MARTSSGGGSRFASSNLNDLYGKQALSGVNIGSGGSKSRYLHGGTHGGMLVLARPVRTPPGKQAKPAQPKLTVPAPVNLPSLRKEHAGNDPSITLVGGTGVSGWSKQQAPIQQQQQALVEDPGVGDGHLKSNGWGMAQAQHFAQGGGGGAAVISSEQSPRTTGKYTPPAARGSGAPLAAAAAPVRAPTAVVLRGEDFPTLQAAAPLNPVPSQQRQREIQQRQKDKQREMKHQQLKLQQLSQNQFEKELDEDDGYKPPSPVLTLQPQSKQGGLRDESVRSYFSLKENRKPNDLSLRPGPLIHLTHTSNWADDERETASVSKPPDWEDPPRYGQSSFARPAFQRDERASYRRDVPEYGRSREAQDFGWDREGSFGRNDWNFGRNSGFDRAEADSRGNSWRMRDSYHHNRDSFSRESFFNKPGGDRGRLGARNGGFDLPVRVRSPYSEDTFMRDFPELPNLDLRMDLKYRMRRKREDSNEVSYRDLERESFETELERVQKEQEQERQRKIEERERAIELARKEEEERERQAREEEERQQRLEEEAREAAARAEQEALDSVRKVEEAKRAREEEKRKLVEDEERRKENARRKLLELEERIARREMEKKQPKNGVEAPGDSNIPATTTKALDDNDDRATSRISGFRMQQDQTSSRLRSPDMHRVTREPVPRGGDDRSRLSSASWRRDLGDLSSFPNDHGNSMMHSPGRRVPDEGDNFYGNVDGPVDSYRKDREDKWSSNGDQLRNMFGSPRPNNFPEHGFMEDDRRWSRRPRESRPFSPPSPTSYGGSYDAPDGVSYGRLRQSLPKQPRVLPPPTRTHSQKPSFSGSQSAASTVTSSSDLREDVAPSQTVTDVENMAEEMFPEDEACSVGDVQIDVTAEAVEADTKQQGGSTVEVSGAPNFEEEISETVDETVDEEQRSDISHEEDILKGTGEQSEFNSEIHEEVEHIDAADLNATLSELVDSIVVLPKTEVVEATQLDSVAVPVDEDKSEEVELKSEVIEVVQTSEVPAALLPSPLQTTQPSPAGLQQPFHHPPSFVPPQLPLLDSRPRMQGPMPDRPMTLQFGLLPGTSLLQGSIPAIQIGSIQMPLQLHPPIGHHVAHLQPPPQFQFGQIGQQAPLLPSFTVHPQAMMQPSIMNMDGQQGVHGQQFRMQPHPERTFWTHQYGQGGAVLQSPVQNNSASEKQVEVTEHDDGKRKKDAGKPAAAAQDSWKPSFTDGQTSGYSRFQEKVDAKQWSARHEGHSSTESFRKKPNRRGSLDFRAPNLSERGHYVPRKGVKGDDENEKSRQAAELASSERLFDHSGGSEEDDFIEVRSKRQLQKEKQVKSKPKHTKQQAPKQRNGSKPFPPRDAKNDSMPLANCLDVVVTTSRTRQASLSNPEVGFEKRTRSPQPTQINSLVPDAPAFPPIVGEGQSAQANGAAWGFGRSNQEVVTLTQIQLEEAMKPARFEVPLPLQVPLSEHLSSGLESTSTPSVTAKEKGPRPAAASGPVNSLLAGEKIQFGTAAFDLVTTFASTVPWLGPSRSEGFLGARKELQDENELASFGKGKRSRENEDGTMDSEAEAEAAEAEAAASAVAVAAISNDDYLHGADQLVSSHGIIGSSNKGSPAGLDTQNPTQSSGIDETINVSLPADLSVDMPLRGPPTSGPHLPSLPGFPGLEMGTLLGGPVFAFGTGGEASRDSNGERPGPGGLNWHPRHGVDSFYGGPHGFAGPFINHGPIPSIPPHTLVYTSPFGGVGQFGQLGVSYMGPAHIPPVKQPDWKHTPVTSTSSGAGTNSGDAGGGNGPGAGGGSMLYAPHSNRHLGHDPSVISVVPPGPFDMYRDMAFQSQWSHVPGPHAPMSGPIPGFPPMHMRHPHPAYHMQHQADIANDPSLASAAAAGAGAPAEASDQYLDELGLGDAMSTASSDASNTFAVHQQQQQQQQHKHHQHQHHQQQQQAAPPFKPPSPVVSSLPAGSKLHSRVVVQPVSGAEGGGGGGGAGGRPNSGSSRPGGAAATMPTFQPHSYVATAAAGAAAAAAGPRRSIGHQDRRVAHGGGIGKVGVATGWSNHSHSQQGRRGGGGFAGDASGGSSKNSGSSSSVAPASKLKQVYVVKPPPPAAAVAINTGGGDHHAAEIFSADARHM</sequence>
<gene>
    <name evidence="2" type="ORF">SELMODRAFT_440052</name>
</gene>
<feature type="compositionally biased region" description="Polar residues" evidence="1">
    <location>
        <begin position="1168"/>
        <end position="1177"/>
    </location>
</feature>
<organism evidence="3">
    <name type="scientific">Selaginella moellendorffii</name>
    <name type="common">Spikemoss</name>
    <dbReference type="NCBI Taxonomy" id="88036"/>
    <lineage>
        <taxon>Eukaryota</taxon>
        <taxon>Viridiplantae</taxon>
        <taxon>Streptophyta</taxon>
        <taxon>Embryophyta</taxon>
        <taxon>Tracheophyta</taxon>
        <taxon>Lycopodiopsida</taxon>
        <taxon>Selaginellales</taxon>
        <taxon>Selaginellaceae</taxon>
        <taxon>Selaginella</taxon>
    </lineage>
</organism>
<feature type="region of interest" description="Disordered" evidence="1">
    <location>
        <begin position="201"/>
        <end position="354"/>
    </location>
</feature>
<feature type="compositionally biased region" description="Basic residues" evidence="1">
    <location>
        <begin position="1916"/>
        <end position="1925"/>
    </location>
</feature>
<feature type="region of interest" description="Disordered" evidence="1">
    <location>
        <begin position="1165"/>
        <end position="1351"/>
    </location>
</feature>
<feature type="region of interest" description="Disordered" evidence="1">
    <location>
        <begin position="910"/>
        <end position="931"/>
    </location>
</feature>
<feature type="compositionally biased region" description="Polar residues" evidence="1">
    <location>
        <begin position="154"/>
        <end position="164"/>
    </location>
</feature>
<keyword evidence="3" id="KW-1185">Reference proteome</keyword>
<feature type="region of interest" description="Disordered" evidence="1">
    <location>
        <begin position="470"/>
        <end position="846"/>
    </location>
</feature>
<dbReference type="PANTHER" id="PTHR31780">
    <property type="entry name" value="STRESS RESPONSE PROTEIN NST1-RELATED"/>
    <property type="match status" value="1"/>
</dbReference>
<feature type="region of interest" description="Disordered" evidence="1">
    <location>
        <begin position="1532"/>
        <end position="1560"/>
    </location>
</feature>
<feature type="region of interest" description="Disordered" evidence="1">
    <location>
        <begin position="410"/>
        <end position="439"/>
    </location>
</feature>
<protein>
    <submittedName>
        <fullName evidence="2">Uncharacterized protein</fullName>
    </submittedName>
</protein>
<feature type="compositionally biased region" description="Basic and acidic residues" evidence="1">
    <location>
        <begin position="470"/>
        <end position="605"/>
    </location>
</feature>
<feature type="compositionally biased region" description="Low complexity" evidence="1">
    <location>
        <begin position="1977"/>
        <end position="1988"/>
    </location>
</feature>
<feature type="compositionally biased region" description="Gly residues" evidence="1">
    <location>
        <begin position="1963"/>
        <end position="1976"/>
    </location>
</feature>
<reference evidence="2 3" key="1">
    <citation type="journal article" date="2011" name="Science">
        <title>The Selaginella genome identifies genetic changes associated with the evolution of vascular plants.</title>
        <authorList>
            <person name="Banks J.A."/>
            <person name="Nishiyama T."/>
            <person name="Hasebe M."/>
            <person name="Bowman J.L."/>
            <person name="Gribskov M."/>
            <person name="dePamphilis C."/>
            <person name="Albert V.A."/>
            <person name="Aono N."/>
            <person name="Aoyama T."/>
            <person name="Ambrose B.A."/>
            <person name="Ashton N.W."/>
            <person name="Axtell M.J."/>
            <person name="Barker E."/>
            <person name="Barker M.S."/>
            <person name="Bennetzen J.L."/>
            <person name="Bonawitz N.D."/>
            <person name="Chapple C."/>
            <person name="Cheng C."/>
            <person name="Correa L.G."/>
            <person name="Dacre M."/>
            <person name="DeBarry J."/>
            <person name="Dreyer I."/>
            <person name="Elias M."/>
            <person name="Engstrom E.M."/>
            <person name="Estelle M."/>
            <person name="Feng L."/>
            <person name="Finet C."/>
            <person name="Floyd S.K."/>
            <person name="Frommer W.B."/>
            <person name="Fujita T."/>
            <person name="Gramzow L."/>
            <person name="Gutensohn M."/>
            <person name="Harholt J."/>
            <person name="Hattori M."/>
            <person name="Heyl A."/>
            <person name="Hirai T."/>
            <person name="Hiwatashi Y."/>
            <person name="Ishikawa M."/>
            <person name="Iwata M."/>
            <person name="Karol K.G."/>
            <person name="Koehler B."/>
            <person name="Kolukisaoglu U."/>
            <person name="Kubo M."/>
            <person name="Kurata T."/>
            <person name="Lalonde S."/>
            <person name="Li K."/>
            <person name="Li Y."/>
            <person name="Litt A."/>
            <person name="Lyons E."/>
            <person name="Manning G."/>
            <person name="Maruyama T."/>
            <person name="Michael T.P."/>
            <person name="Mikami K."/>
            <person name="Miyazaki S."/>
            <person name="Morinaga S."/>
            <person name="Murata T."/>
            <person name="Mueller-Roeber B."/>
            <person name="Nelson D.R."/>
            <person name="Obara M."/>
            <person name="Oguri Y."/>
            <person name="Olmstead R.G."/>
            <person name="Onodera N."/>
            <person name="Petersen B.L."/>
            <person name="Pils B."/>
            <person name="Prigge M."/>
            <person name="Rensing S.A."/>
            <person name="Riano-Pachon D.M."/>
            <person name="Roberts A.W."/>
            <person name="Sato Y."/>
            <person name="Scheller H.V."/>
            <person name="Schulz B."/>
            <person name="Schulz C."/>
            <person name="Shakirov E.V."/>
            <person name="Shibagaki N."/>
            <person name="Shinohara N."/>
            <person name="Shippen D.E."/>
            <person name="Soerensen I."/>
            <person name="Sotooka R."/>
            <person name="Sugimoto N."/>
            <person name="Sugita M."/>
            <person name="Sumikawa N."/>
            <person name="Tanurdzic M."/>
            <person name="Theissen G."/>
            <person name="Ulvskov P."/>
            <person name="Wakazuki S."/>
            <person name="Weng J.K."/>
            <person name="Willats W.W."/>
            <person name="Wipf D."/>
            <person name="Wolf P.G."/>
            <person name="Yang L."/>
            <person name="Zimmer A.D."/>
            <person name="Zhu Q."/>
            <person name="Mitros T."/>
            <person name="Hellsten U."/>
            <person name="Loque D."/>
            <person name="Otillar R."/>
            <person name="Salamov A."/>
            <person name="Schmutz J."/>
            <person name="Shapiro H."/>
            <person name="Lindquist E."/>
            <person name="Lucas S."/>
            <person name="Rokhsar D."/>
            <person name="Grigoriev I.V."/>
        </authorList>
    </citation>
    <scope>NUCLEOTIDE SEQUENCE [LARGE SCALE GENOMIC DNA]</scope>
</reference>
<dbReference type="HOGENOM" id="CLU_001660_0_0_1"/>
<feature type="compositionally biased region" description="Basic and acidic residues" evidence="1">
    <location>
        <begin position="1178"/>
        <end position="1190"/>
    </location>
</feature>
<feature type="region of interest" description="Disordered" evidence="1">
    <location>
        <begin position="2013"/>
        <end position="2074"/>
    </location>
</feature>
<evidence type="ECO:0000313" key="2">
    <source>
        <dbReference type="EMBL" id="EFJ31201.1"/>
    </source>
</evidence>
<feature type="region of interest" description="Disordered" evidence="1">
    <location>
        <begin position="1592"/>
        <end position="1616"/>
    </location>
</feature>
<feature type="compositionally biased region" description="Polar residues" evidence="1">
    <location>
        <begin position="1205"/>
        <end position="1218"/>
    </location>
</feature>
<feature type="region of interest" description="Disordered" evidence="1">
    <location>
        <begin position="56"/>
        <end position="75"/>
    </location>
</feature>
<feature type="compositionally biased region" description="Low complexity" evidence="1">
    <location>
        <begin position="1760"/>
        <end position="1771"/>
    </location>
</feature>
<dbReference type="KEGG" id="smo:SELMODRAFT_440052"/>
<dbReference type="FunCoup" id="D8R9R9">
    <property type="interactions" value="1841"/>
</dbReference>
<feature type="region of interest" description="Disordered" evidence="1">
    <location>
        <begin position="142"/>
        <end position="176"/>
    </location>
</feature>
<evidence type="ECO:0000313" key="3">
    <source>
        <dbReference type="Proteomes" id="UP000001514"/>
    </source>
</evidence>
<feature type="region of interest" description="Disordered" evidence="1">
    <location>
        <begin position="1893"/>
        <end position="1948"/>
    </location>
</feature>
<feature type="compositionally biased region" description="Gly residues" evidence="1">
    <location>
        <begin position="2049"/>
        <end position="2060"/>
    </location>
</feature>
<dbReference type="InParanoid" id="D8R9R9"/>
<feature type="compositionally biased region" description="Basic and acidic residues" evidence="1">
    <location>
        <begin position="1271"/>
        <end position="1282"/>
    </location>
</feature>
<feature type="compositionally biased region" description="Basic and acidic residues" evidence="1">
    <location>
        <begin position="652"/>
        <end position="684"/>
    </location>
</feature>
<feature type="compositionally biased region" description="Low complexity" evidence="1">
    <location>
        <begin position="820"/>
        <end position="833"/>
    </location>
</feature>
<feature type="compositionally biased region" description="Polar residues" evidence="1">
    <location>
        <begin position="1895"/>
        <end position="1907"/>
    </location>
</feature>
<dbReference type="Gramene" id="EFJ31201">
    <property type="protein sequence ID" value="EFJ31201"/>
    <property type="gene ID" value="SELMODRAFT_440052"/>
</dbReference>
<feature type="compositionally biased region" description="Basic and acidic residues" evidence="1">
    <location>
        <begin position="340"/>
        <end position="354"/>
    </location>
</feature>
<feature type="compositionally biased region" description="Acidic residues" evidence="1">
    <location>
        <begin position="1548"/>
        <end position="1560"/>
    </location>
</feature>
<feature type="region of interest" description="Disordered" evidence="1">
    <location>
        <begin position="1749"/>
        <end position="1793"/>
    </location>
</feature>
<feature type="compositionally biased region" description="Polar residues" evidence="1">
    <location>
        <begin position="688"/>
        <end position="698"/>
    </location>
</feature>